<feature type="domain" description="PNPLA" evidence="5">
    <location>
        <begin position="8"/>
        <end position="216"/>
    </location>
</feature>
<gene>
    <name evidence="6" type="ORF">FHS89_000804</name>
</gene>
<dbReference type="InterPro" id="IPR002641">
    <property type="entry name" value="PNPLA_dom"/>
</dbReference>
<keyword evidence="2 4" id="KW-0442">Lipid degradation</keyword>
<keyword evidence="7" id="KW-1185">Reference proteome</keyword>
<dbReference type="GO" id="GO:0016787">
    <property type="term" value="F:hydrolase activity"/>
    <property type="evidence" value="ECO:0007669"/>
    <property type="project" value="UniProtKB-UniRule"/>
</dbReference>
<dbReference type="GO" id="GO:0016042">
    <property type="term" value="P:lipid catabolic process"/>
    <property type="evidence" value="ECO:0007669"/>
    <property type="project" value="UniProtKB-UniRule"/>
</dbReference>
<comment type="caution">
    <text evidence="6">The sequence shown here is derived from an EMBL/GenBank/DDBJ whole genome shotgun (WGS) entry which is preliminary data.</text>
</comment>
<comment type="caution">
    <text evidence="4">Lacks conserved residue(s) required for the propagation of feature annotation.</text>
</comment>
<dbReference type="EMBL" id="JACIJS010000002">
    <property type="protein sequence ID" value="MBB5514798.1"/>
    <property type="molecule type" value="Genomic_DNA"/>
</dbReference>
<dbReference type="InterPro" id="IPR016035">
    <property type="entry name" value="Acyl_Trfase/lysoPLipase"/>
</dbReference>
<feature type="short sequence motif" description="GXGXXG" evidence="4">
    <location>
        <begin position="12"/>
        <end position="17"/>
    </location>
</feature>
<dbReference type="PANTHER" id="PTHR14226">
    <property type="entry name" value="NEUROPATHY TARGET ESTERASE/SWISS CHEESE D.MELANOGASTER"/>
    <property type="match status" value="1"/>
</dbReference>
<reference evidence="6 7" key="1">
    <citation type="submission" date="2020-08" db="EMBL/GenBank/DDBJ databases">
        <title>Genomic Encyclopedia of Type Strains, Phase IV (KMG-IV): sequencing the most valuable type-strain genomes for metagenomic binning, comparative biology and taxonomic classification.</title>
        <authorList>
            <person name="Goeker M."/>
        </authorList>
    </citation>
    <scope>NUCLEOTIDE SEQUENCE [LARGE SCALE GENOMIC DNA]</scope>
    <source>
        <strain evidence="6 7">DSM 103377</strain>
    </source>
</reference>
<keyword evidence="1 4" id="KW-0378">Hydrolase</keyword>
<keyword evidence="3 4" id="KW-0443">Lipid metabolism</keyword>
<feature type="active site" description="Nucleophile" evidence="4">
    <location>
        <position position="42"/>
    </location>
</feature>
<proteinExistence type="predicted"/>
<organism evidence="6 7">
    <name type="scientific">Rubricella aquisinus</name>
    <dbReference type="NCBI Taxonomy" id="2028108"/>
    <lineage>
        <taxon>Bacteria</taxon>
        <taxon>Pseudomonadati</taxon>
        <taxon>Pseudomonadota</taxon>
        <taxon>Alphaproteobacteria</taxon>
        <taxon>Rhodobacterales</taxon>
        <taxon>Paracoccaceae</taxon>
        <taxon>Rubricella</taxon>
    </lineage>
</organism>
<dbReference type="PANTHER" id="PTHR14226:SF78">
    <property type="entry name" value="SLR0060 PROTEIN"/>
    <property type="match status" value="1"/>
</dbReference>
<dbReference type="AlphaFoldDB" id="A0A840WI46"/>
<evidence type="ECO:0000256" key="4">
    <source>
        <dbReference type="PROSITE-ProRule" id="PRU01161"/>
    </source>
</evidence>
<protein>
    <submittedName>
        <fullName evidence="6">NTE family protein</fullName>
    </submittedName>
</protein>
<accession>A0A840WI46</accession>
<dbReference type="PROSITE" id="PS51635">
    <property type="entry name" value="PNPLA"/>
    <property type="match status" value="1"/>
</dbReference>
<feature type="short sequence motif" description="DGA/G" evidence="4">
    <location>
        <begin position="203"/>
        <end position="205"/>
    </location>
</feature>
<feature type="active site" description="Proton acceptor" evidence="4">
    <location>
        <position position="203"/>
    </location>
</feature>
<name>A0A840WI46_9RHOB</name>
<sequence length="346" mass="37914">MSQKTINLALQGGGAHGALTWGVLDRLLEEERLSFEGITATSAGAMNAAVLKHGLMSGGRAQAKAALEAFWLEVARRGTVSNPVVGWLSALNPMLAPLAEAQAQASYFAGEQLTRVFSPYDLNPLNVHPLRDLLDALDFGHVCHADGPHLFICATNVRTGKIKVFEGEEISTDAILASACLPTLFQAVEIADKETGKREAYWDGGYIGNPALYPLFYATQTRDILIVHINPIERDDVPKDAQGILNRVNEVSFNSSLLRELRAIEFVKRLIDDGTLRGRSFKDVLIHSIRDDETMAALSVATKLHPDRALLERLRDKGRAAAEAFLTAHWDDLGTRSSVDLRQMFS</sequence>
<evidence type="ECO:0000313" key="6">
    <source>
        <dbReference type="EMBL" id="MBB5514798.1"/>
    </source>
</evidence>
<evidence type="ECO:0000313" key="7">
    <source>
        <dbReference type="Proteomes" id="UP000553766"/>
    </source>
</evidence>
<evidence type="ECO:0000256" key="3">
    <source>
        <dbReference type="ARBA" id="ARBA00023098"/>
    </source>
</evidence>
<evidence type="ECO:0000256" key="1">
    <source>
        <dbReference type="ARBA" id="ARBA00022801"/>
    </source>
</evidence>
<evidence type="ECO:0000259" key="5">
    <source>
        <dbReference type="PROSITE" id="PS51635"/>
    </source>
</evidence>
<evidence type="ECO:0000256" key="2">
    <source>
        <dbReference type="ARBA" id="ARBA00022963"/>
    </source>
</evidence>
<dbReference type="RefSeq" id="WP_184008772.1">
    <property type="nucleotide sequence ID" value="NZ_JACIJS010000002.1"/>
</dbReference>
<dbReference type="Pfam" id="PF01734">
    <property type="entry name" value="Patatin"/>
    <property type="match status" value="1"/>
</dbReference>
<dbReference type="Proteomes" id="UP000553766">
    <property type="component" value="Unassembled WGS sequence"/>
</dbReference>
<dbReference type="InterPro" id="IPR050301">
    <property type="entry name" value="NTE"/>
</dbReference>
<dbReference type="Gene3D" id="3.40.1090.10">
    <property type="entry name" value="Cytosolic phospholipase A2 catalytic domain"/>
    <property type="match status" value="2"/>
</dbReference>
<dbReference type="SUPFAM" id="SSF52151">
    <property type="entry name" value="FabD/lysophospholipase-like"/>
    <property type="match status" value="1"/>
</dbReference>